<dbReference type="Pfam" id="PF04827">
    <property type="entry name" value="Plant_tran"/>
    <property type="match status" value="1"/>
</dbReference>
<feature type="domain" description="DUF8040" evidence="1">
    <location>
        <begin position="28"/>
        <end position="116"/>
    </location>
</feature>
<keyword evidence="3" id="KW-1185">Reference proteome</keyword>
<evidence type="ECO:0000259" key="1">
    <source>
        <dbReference type="Pfam" id="PF26138"/>
    </source>
</evidence>
<dbReference type="Pfam" id="PF26138">
    <property type="entry name" value="DUF8040"/>
    <property type="match status" value="1"/>
</dbReference>
<dbReference type="InterPro" id="IPR045249">
    <property type="entry name" value="HARBI1-like"/>
</dbReference>
<dbReference type="EMBL" id="JAGKQM010000004">
    <property type="protein sequence ID" value="KAH0929489.1"/>
    <property type="molecule type" value="Genomic_DNA"/>
</dbReference>
<dbReference type="InterPro" id="IPR006912">
    <property type="entry name" value="Harbinger_derived_prot"/>
</dbReference>
<name>A0ABQ8DJE7_BRANA</name>
<organism evidence="2 3">
    <name type="scientific">Brassica napus</name>
    <name type="common">Rape</name>
    <dbReference type="NCBI Taxonomy" id="3708"/>
    <lineage>
        <taxon>Eukaryota</taxon>
        <taxon>Viridiplantae</taxon>
        <taxon>Streptophyta</taxon>
        <taxon>Embryophyta</taxon>
        <taxon>Tracheophyta</taxon>
        <taxon>Spermatophyta</taxon>
        <taxon>Magnoliopsida</taxon>
        <taxon>eudicotyledons</taxon>
        <taxon>Gunneridae</taxon>
        <taxon>Pentapetalae</taxon>
        <taxon>rosids</taxon>
        <taxon>malvids</taxon>
        <taxon>Brassicales</taxon>
        <taxon>Brassicaceae</taxon>
        <taxon>Brassiceae</taxon>
        <taxon>Brassica</taxon>
    </lineage>
</organism>
<dbReference type="Proteomes" id="UP000824890">
    <property type="component" value="Unassembled WGS sequence"/>
</dbReference>
<gene>
    <name evidence="2" type="ORF">HID58_015216</name>
</gene>
<evidence type="ECO:0000313" key="3">
    <source>
        <dbReference type="Proteomes" id="UP000824890"/>
    </source>
</evidence>
<accession>A0ABQ8DJE7</accession>
<comment type="caution">
    <text evidence="2">The sequence shown here is derived from an EMBL/GenBank/DDBJ whole genome shotgun (WGS) entry which is preliminary data.</text>
</comment>
<evidence type="ECO:0000313" key="2">
    <source>
        <dbReference type="EMBL" id="KAH0929489.1"/>
    </source>
</evidence>
<proteinExistence type="predicted"/>
<sequence length="276" mass="31557">MNMIAGEETATSGDCIIPNKEVAISDSDKFVTQILNGPNEQCQENFRMDKPVFYKLCHILQTRGLLRHTNRIKIEEQLAIFLFIIGHNLRTRAVQELFGYSGETISRHFNNVLNALQVPQGKYYIVDSKYQNLPGFIAPYRGGVSEPKGVFNERHKVLHRAVDRALGALKERFPILLSAPPYPLQTQVKLVIAACALHNYVRLEKPDDFVFRMFEEDTLLAETTEEEDRGMALGEEENEGHEHGLFGPEEVEDSLRLRDEIASNLWNHYVQNLPTF</sequence>
<protein>
    <recommendedName>
        <fullName evidence="1">DUF8040 domain-containing protein</fullName>
    </recommendedName>
</protein>
<reference evidence="2 3" key="1">
    <citation type="submission" date="2021-05" db="EMBL/GenBank/DDBJ databases">
        <title>Genome Assembly of Synthetic Allotetraploid Brassica napus Reveals Homoeologous Exchanges between Subgenomes.</title>
        <authorList>
            <person name="Davis J.T."/>
        </authorList>
    </citation>
    <scope>NUCLEOTIDE SEQUENCE [LARGE SCALE GENOMIC DNA]</scope>
    <source>
        <strain evidence="3">cv. Da-Ae</strain>
        <tissue evidence="2">Seedling</tissue>
    </source>
</reference>
<dbReference type="InterPro" id="IPR058353">
    <property type="entry name" value="DUF8040"/>
</dbReference>
<dbReference type="PANTHER" id="PTHR22930">
    <property type="match status" value="1"/>
</dbReference>
<dbReference type="PANTHER" id="PTHR22930:SF273">
    <property type="entry name" value="NUCLEASE HARBI1"/>
    <property type="match status" value="1"/>
</dbReference>